<gene>
    <name evidence="1" type="ORF">UFOVP836_48</name>
</gene>
<organism evidence="1">
    <name type="scientific">uncultured Caudovirales phage</name>
    <dbReference type="NCBI Taxonomy" id="2100421"/>
    <lineage>
        <taxon>Viruses</taxon>
        <taxon>Duplodnaviria</taxon>
        <taxon>Heunggongvirae</taxon>
        <taxon>Uroviricota</taxon>
        <taxon>Caudoviricetes</taxon>
        <taxon>Peduoviridae</taxon>
        <taxon>Maltschvirus</taxon>
        <taxon>Maltschvirus maltsch</taxon>
    </lineage>
</organism>
<name>A0A6J5PB58_9CAUD</name>
<evidence type="ECO:0000313" key="1">
    <source>
        <dbReference type="EMBL" id="CAB4166671.1"/>
    </source>
</evidence>
<reference evidence="1" key="1">
    <citation type="submission" date="2020-04" db="EMBL/GenBank/DDBJ databases">
        <authorList>
            <person name="Chiriac C."/>
            <person name="Salcher M."/>
            <person name="Ghai R."/>
            <person name="Kavagutti S V."/>
        </authorList>
    </citation>
    <scope>NUCLEOTIDE SEQUENCE</scope>
</reference>
<dbReference type="EMBL" id="LR796794">
    <property type="protein sequence ID" value="CAB4166671.1"/>
    <property type="molecule type" value="Genomic_DNA"/>
</dbReference>
<sequence>MAKPRNVITRRGRWGAEVKGLVAVQQSFGELSAILIADGRVDKYRRGLDIVKQGFASAAIKMQMAVRSSLGGRSNRLTTATFAFYDLDAGRTKAQKRSSLVGVKTGAPPRKNPKLYVEWGDNAKGHATYRSHLIKRNGGFRIGALGMSLARIMESGTRYQRGTKFFSSAIRETKSAAIQILVTAYKDAIRLFNG</sequence>
<accession>A0A6J5PB58</accession>
<proteinExistence type="predicted"/>
<protein>
    <submittedName>
        <fullName evidence="1">Uncharacterized protein</fullName>
    </submittedName>
</protein>